<comment type="caution">
    <text evidence="3">The sequence shown here is derived from an EMBL/GenBank/DDBJ whole genome shotgun (WGS) entry which is preliminary data.</text>
</comment>
<dbReference type="EMBL" id="VTWT01000002">
    <property type="protein sequence ID" value="KAA9340538.1"/>
    <property type="molecule type" value="Genomic_DNA"/>
</dbReference>
<feature type="domain" description="UspA" evidence="2">
    <location>
        <begin position="173"/>
        <end position="295"/>
    </location>
</feature>
<dbReference type="SUPFAM" id="SSF52402">
    <property type="entry name" value="Adenine nucleotide alpha hydrolases-like"/>
    <property type="match status" value="2"/>
</dbReference>
<dbReference type="Pfam" id="PF00582">
    <property type="entry name" value="Usp"/>
    <property type="match status" value="2"/>
</dbReference>
<name>A0A5N1J1B3_9BACT</name>
<dbReference type="PRINTS" id="PR01438">
    <property type="entry name" value="UNVRSLSTRESS"/>
</dbReference>
<evidence type="ECO:0000313" key="4">
    <source>
        <dbReference type="Proteomes" id="UP000326570"/>
    </source>
</evidence>
<dbReference type="InterPro" id="IPR006015">
    <property type="entry name" value="Universal_stress_UspA"/>
</dbReference>
<gene>
    <name evidence="3" type="ORF">F0P94_03675</name>
</gene>
<evidence type="ECO:0000256" key="1">
    <source>
        <dbReference type="ARBA" id="ARBA00008791"/>
    </source>
</evidence>
<evidence type="ECO:0000313" key="3">
    <source>
        <dbReference type="EMBL" id="KAA9340538.1"/>
    </source>
</evidence>
<dbReference type="AlphaFoldDB" id="A0A5N1J1B3"/>
<dbReference type="InterPro" id="IPR006016">
    <property type="entry name" value="UspA"/>
</dbReference>
<protein>
    <submittedName>
        <fullName evidence="3">Universal stress protein</fullName>
    </submittedName>
</protein>
<dbReference type="PANTHER" id="PTHR46268">
    <property type="entry name" value="STRESS RESPONSE PROTEIN NHAX"/>
    <property type="match status" value="1"/>
</dbReference>
<evidence type="ECO:0000259" key="2">
    <source>
        <dbReference type="Pfam" id="PF00582"/>
    </source>
</evidence>
<proteinExistence type="inferred from homology"/>
<reference evidence="3 4" key="1">
    <citation type="submission" date="2019-09" db="EMBL/GenBank/DDBJ databases">
        <title>Genome sequence of Adhaeribacter sp. M2.</title>
        <authorList>
            <person name="Srinivasan S."/>
        </authorList>
    </citation>
    <scope>NUCLEOTIDE SEQUENCE [LARGE SCALE GENOMIC DNA]</scope>
    <source>
        <strain evidence="3 4">M2</strain>
    </source>
</reference>
<dbReference type="Gene3D" id="3.40.50.12370">
    <property type="match status" value="1"/>
</dbReference>
<comment type="similarity">
    <text evidence="1">Belongs to the universal stress protein A family.</text>
</comment>
<dbReference type="PANTHER" id="PTHR46268:SF6">
    <property type="entry name" value="UNIVERSAL STRESS PROTEIN UP12"/>
    <property type="match status" value="1"/>
</dbReference>
<keyword evidence="4" id="KW-1185">Reference proteome</keyword>
<organism evidence="3 4">
    <name type="scientific">Adhaeribacter soli</name>
    <dbReference type="NCBI Taxonomy" id="2607655"/>
    <lineage>
        <taxon>Bacteria</taxon>
        <taxon>Pseudomonadati</taxon>
        <taxon>Bacteroidota</taxon>
        <taxon>Cytophagia</taxon>
        <taxon>Cytophagales</taxon>
        <taxon>Hymenobacteraceae</taxon>
        <taxon>Adhaeribacter</taxon>
    </lineage>
</organism>
<sequence length="303" mass="33516">MQMNCRKTVICLVFSSEIKTMKKILCPTDFSKTATKAMEYAAFLASQSRGHVTLLHVTHLPLAETAEAALAASEVVGEIHRDAIDKLNAACHYLQGKYAGTWECNYEVKTAFLADAVRDFVVHEGYDMVVVGSTGGGNTLEEILIGSNTLAIIENVACPVLMIPTEAHGPRIQRIAYASDLQEADTYGLQQALLLAGLTKAEVEVVHIDTKNDTKSQEKAAAFGKQIEATFAAQNVHFNEIIHPDEEVGLKDYLRKTNADLLVILKKHRGFFSNLFHSSLTEKLTYHSKFPMLVLDERVQQHL</sequence>
<feature type="domain" description="UspA" evidence="2">
    <location>
        <begin position="21"/>
        <end position="164"/>
    </location>
</feature>
<dbReference type="CDD" id="cd00293">
    <property type="entry name" value="USP-like"/>
    <property type="match status" value="1"/>
</dbReference>
<accession>A0A5N1J1B3</accession>
<dbReference type="Proteomes" id="UP000326570">
    <property type="component" value="Unassembled WGS sequence"/>
</dbReference>